<sequence length="219" mass="25595">MKLSKIFLAYLALVEKTSKITFGGMELLEQPNIVGFWHEDSFITYLILKELENYNQKATVLVTEEWRGNVIQEMVEKNKGEVFRVAYSGRTVDQFKSLFKTAKTTSNIIVLAFDGPKGPRHKIKKVAYLLANKNDKHLVGLRVDYKYKLRVFVRWDRFVVPLLFNKIKVQFMDLGKISTAHMQNIEKTNQRILNQLYQEKNKQESIEEETAIWTADNVE</sequence>
<gene>
    <name evidence="1" type="ORF">SAMN04487772_1219</name>
</gene>
<keyword evidence="1" id="KW-0012">Acyltransferase</keyword>
<proteinExistence type="predicted"/>
<keyword evidence="2" id="KW-1185">Reference proteome</keyword>
<dbReference type="AlphaFoldDB" id="A0A1I0EGC3"/>
<organism evidence="1 2">
    <name type="scientific">[Clostridium] polysaccharolyticum</name>
    <dbReference type="NCBI Taxonomy" id="29364"/>
    <lineage>
        <taxon>Bacteria</taxon>
        <taxon>Bacillati</taxon>
        <taxon>Bacillota</taxon>
        <taxon>Clostridia</taxon>
        <taxon>Lachnospirales</taxon>
        <taxon>Lachnospiraceae</taxon>
    </lineage>
</organism>
<name>A0A1I0EGC3_9FIRM</name>
<reference evidence="1 2" key="1">
    <citation type="submission" date="2016-10" db="EMBL/GenBank/DDBJ databases">
        <authorList>
            <person name="de Groot N.N."/>
        </authorList>
    </citation>
    <scope>NUCLEOTIDE SEQUENCE [LARGE SCALE GENOMIC DNA]</scope>
    <source>
        <strain evidence="1 2">DSM 1801</strain>
    </source>
</reference>
<keyword evidence="1" id="KW-0808">Transferase</keyword>
<evidence type="ECO:0000313" key="1">
    <source>
        <dbReference type="EMBL" id="SET44296.1"/>
    </source>
</evidence>
<dbReference type="STRING" id="29364.SAMN04487772_1219"/>
<evidence type="ECO:0000313" key="2">
    <source>
        <dbReference type="Proteomes" id="UP000199800"/>
    </source>
</evidence>
<accession>A0A1I0EGC3</accession>
<dbReference type="EMBL" id="FOHN01000021">
    <property type="protein sequence ID" value="SET44296.1"/>
    <property type="molecule type" value="Genomic_DNA"/>
</dbReference>
<protein>
    <submittedName>
        <fullName evidence="1">Uncharacterized conserved protein, lysophospholipid acyltransferase (LPLAT) superfamily</fullName>
    </submittedName>
</protein>
<dbReference type="OrthoDB" id="9810508at2"/>
<dbReference type="GO" id="GO:0016746">
    <property type="term" value="F:acyltransferase activity"/>
    <property type="evidence" value="ECO:0007669"/>
    <property type="project" value="UniProtKB-KW"/>
</dbReference>
<dbReference type="RefSeq" id="WP_092478495.1">
    <property type="nucleotide sequence ID" value="NZ_FOHN01000021.1"/>
</dbReference>
<dbReference type="Proteomes" id="UP000199800">
    <property type="component" value="Unassembled WGS sequence"/>
</dbReference>